<name>A0A3M7QW92_BRAPC</name>
<organism evidence="2 3">
    <name type="scientific">Brachionus plicatilis</name>
    <name type="common">Marine rotifer</name>
    <name type="synonym">Brachionus muelleri</name>
    <dbReference type="NCBI Taxonomy" id="10195"/>
    <lineage>
        <taxon>Eukaryota</taxon>
        <taxon>Metazoa</taxon>
        <taxon>Spiralia</taxon>
        <taxon>Gnathifera</taxon>
        <taxon>Rotifera</taxon>
        <taxon>Eurotatoria</taxon>
        <taxon>Monogononta</taxon>
        <taxon>Pseudotrocha</taxon>
        <taxon>Ploima</taxon>
        <taxon>Brachionidae</taxon>
        <taxon>Brachionus</taxon>
    </lineage>
</organism>
<protein>
    <submittedName>
        <fullName evidence="2">Uncharacterized protein</fullName>
    </submittedName>
</protein>
<keyword evidence="3" id="KW-1185">Reference proteome</keyword>
<comment type="caution">
    <text evidence="2">The sequence shown here is derived from an EMBL/GenBank/DDBJ whole genome shotgun (WGS) entry which is preliminary data.</text>
</comment>
<feature type="transmembrane region" description="Helical" evidence="1">
    <location>
        <begin position="6"/>
        <end position="25"/>
    </location>
</feature>
<keyword evidence="1" id="KW-1133">Transmembrane helix</keyword>
<dbReference type="Proteomes" id="UP000276133">
    <property type="component" value="Unassembled WGS sequence"/>
</dbReference>
<keyword evidence="1" id="KW-0472">Membrane</keyword>
<evidence type="ECO:0000313" key="2">
    <source>
        <dbReference type="EMBL" id="RNA15657.1"/>
    </source>
</evidence>
<accession>A0A3M7QW92</accession>
<sequence>MGSQLSKNNAIMMIIVFMDFFRFLVRFRPSIRILDFLTSKVVDFLDNGKNDCPHLLLTSNSDFDFLASKILAFRASAASFLITIDGIKYWREKLTNTIMFFMFGWGY</sequence>
<evidence type="ECO:0000256" key="1">
    <source>
        <dbReference type="SAM" id="Phobius"/>
    </source>
</evidence>
<dbReference type="EMBL" id="REGN01004915">
    <property type="protein sequence ID" value="RNA15657.1"/>
    <property type="molecule type" value="Genomic_DNA"/>
</dbReference>
<keyword evidence="1" id="KW-0812">Transmembrane</keyword>
<proteinExistence type="predicted"/>
<reference evidence="2 3" key="1">
    <citation type="journal article" date="2018" name="Sci. Rep.">
        <title>Genomic signatures of local adaptation to the degree of environmental predictability in rotifers.</title>
        <authorList>
            <person name="Franch-Gras L."/>
            <person name="Hahn C."/>
            <person name="Garcia-Roger E.M."/>
            <person name="Carmona M.J."/>
            <person name="Serra M."/>
            <person name="Gomez A."/>
        </authorList>
    </citation>
    <scope>NUCLEOTIDE SEQUENCE [LARGE SCALE GENOMIC DNA]</scope>
    <source>
        <strain evidence="2">HYR1</strain>
    </source>
</reference>
<gene>
    <name evidence="2" type="ORF">BpHYR1_042435</name>
</gene>
<dbReference type="AlphaFoldDB" id="A0A3M7QW92"/>
<evidence type="ECO:0000313" key="3">
    <source>
        <dbReference type="Proteomes" id="UP000276133"/>
    </source>
</evidence>